<keyword evidence="2" id="KW-1185">Reference proteome</keyword>
<gene>
    <name evidence="1" type="ORF">EGW08_002109</name>
</gene>
<accession>A0A433U8L1</accession>
<comment type="caution">
    <text evidence="1">The sequence shown here is derived from an EMBL/GenBank/DDBJ whole genome shotgun (WGS) entry which is preliminary data.</text>
</comment>
<evidence type="ECO:0000313" key="1">
    <source>
        <dbReference type="EMBL" id="RUS90142.1"/>
    </source>
</evidence>
<proteinExistence type="predicted"/>
<dbReference type="AlphaFoldDB" id="A0A433U8L1"/>
<sequence length="294" mass="32111">MPPMKPHAGVCGPQRRSLRAQRLIQPQNLEKPTTSKSVKDIFGCSENDQSSRKFVNGEKAYLNSPEEVKFDAFRIDSDDITGSDLKVVSEQGRDNSKFKSRVDLDLLETKYEHNSCGSESITAEALDTKWAESQSQRNKDGEHLSSRCENVLQLPARHSVGAEKGSPVPCSDSRSRPSCSAPCSPDSCSGHAYPSLLADLNNSDVAFEKLLLDELPLGMRGFPLSSTFSMTCVASSVCTSESDSTMALAANAMCESLGRSHQESAFLDAACMNFDPDKVNDGQFDVLEGYSFLW</sequence>
<dbReference type="Proteomes" id="UP000271974">
    <property type="component" value="Unassembled WGS sequence"/>
</dbReference>
<organism evidence="1 2">
    <name type="scientific">Elysia chlorotica</name>
    <name type="common">Eastern emerald elysia</name>
    <name type="synonym">Sea slug</name>
    <dbReference type="NCBI Taxonomy" id="188477"/>
    <lineage>
        <taxon>Eukaryota</taxon>
        <taxon>Metazoa</taxon>
        <taxon>Spiralia</taxon>
        <taxon>Lophotrochozoa</taxon>
        <taxon>Mollusca</taxon>
        <taxon>Gastropoda</taxon>
        <taxon>Heterobranchia</taxon>
        <taxon>Euthyneura</taxon>
        <taxon>Panpulmonata</taxon>
        <taxon>Sacoglossa</taxon>
        <taxon>Placobranchoidea</taxon>
        <taxon>Plakobranchidae</taxon>
        <taxon>Elysia</taxon>
    </lineage>
</organism>
<dbReference type="EMBL" id="RQTK01000039">
    <property type="protein sequence ID" value="RUS90142.1"/>
    <property type="molecule type" value="Genomic_DNA"/>
</dbReference>
<reference evidence="1 2" key="1">
    <citation type="submission" date="2019-01" db="EMBL/GenBank/DDBJ databases">
        <title>A draft genome assembly of the solar-powered sea slug Elysia chlorotica.</title>
        <authorList>
            <person name="Cai H."/>
            <person name="Li Q."/>
            <person name="Fang X."/>
            <person name="Li J."/>
            <person name="Curtis N.E."/>
            <person name="Altenburger A."/>
            <person name="Shibata T."/>
            <person name="Feng M."/>
            <person name="Maeda T."/>
            <person name="Schwartz J.A."/>
            <person name="Shigenobu S."/>
            <person name="Lundholm N."/>
            <person name="Nishiyama T."/>
            <person name="Yang H."/>
            <person name="Hasebe M."/>
            <person name="Li S."/>
            <person name="Pierce S.K."/>
            <person name="Wang J."/>
        </authorList>
    </citation>
    <scope>NUCLEOTIDE SEQUENCE [LARGE SCALE GENOMIC DNA]</scope>
    <source>
        <strain evidence="1">EC2010</strain>
        <tissue evidence="1">Whole organism of an adult</tissue>
    </source>
</reference>
<dbReference type="OrthoDB" id="10610422at2759"/>
<name>A0A433U8L1_ELYCH</name>
<evidence type="ECO:0000313" key="2">
    <source>
        <dbReference type="Proteomes" id="UP000271974"/>
    </source>
</evidence>
<protein>
    <submittedName>
        <fullName evidence="1">Uncharacterized protein</fullName>
    </submittedName>
</protein>